<proteinExistence type="predicted"/>
<sequence length="63" mass="6973">MTISKIFKNLKSINFNENNSFSQYSNSYSVIGSNQEVNKVSSIFGYGDNGNYISGGVRSIVPR</sequence>
<comment type="caution">
    <text evidence="1">The sequence shown here is derived from an EMBL/GenBank/DDBJ whole genome shotgun (WGS) entry which is preliminary data.</text>
</comment>
<accession>A0AAN7TM65</accession>
<reference evidence="1 2" key="1">
    <citation type="submission" date="2023-11" db="EMBL/GenBank/DDBJ databases">
        <title>Dfirmibasis_genome.</title>
        <authorList>
            <person name="Edelbroek B."/>
            <person name="Kjellin J."/>
            <person name="Jerlstrom-Hultqvist J."/>
            <person name="Soderbom F."/>
        </authorList>
    </citation>
    <scope>NUCLEOTIDE SEQUENCE [LARGE SCALE GENOMIC DNA]</scope>
    <source>
        <strain evidence="1 2">TNS-C-14</strain>
    </source>
</reference>
<evidence type="ECO:0000313" key="2">
    <source>
        <dbReference type="Proteomes" id="UP001344447"/>
    </source>
</evidence>
<dbReference type="AlphaFoldDB" id="A0AAN7TM65"/>
<dbReference type="Proteomes" id="UP001344447">
    <property type="component" value="Unassembled WGS sequence"/>
</dbReference>
<gene>
    <name evidence="1" type="ORF">RB653_006667</name>
</gene>
<protein>
    <submittedName>
        <fullName evidence="1">Uncharacterized protein</fullName>
    </submittedName>
</protein>
<evidence type="ECO:0000313" key="1">
    <source>
        <dbReference type="EMBL" id="KAK5575534.1"/>
    </source>
</evidence>
<dbReference type="EMBL" id="JAVFKY010000005">
    <property type="protein sequence ID" value="KAK5575534.1"/>
    <property type="molecule type" value="Genomic_DNA"/>
</dbReference>
<keyword evidence="2" id="KW-1185">Reference proteome</keyword>
<organism evidence="1 2">
    <name type="scientific">Dictyostelium firmibasis</name>
    <dbReference type="NCBI Taxonomy" id="79012"/>
    <lineage>
        <taxon>Eukaryota</taxon>
        <taxon>Amoebozoa</taxon>
        <taxon>Evosea</taxon>
        <taxon>Eumycetozoa</taxon>
        <taxon>Dictyostelia</taxon>
        <taxon>Dictyosteliales</taxon>
        <taxon>Dictyosteliaceae</taxon>
        <taxon>Dictyostelium</taxon>
    </lineage>
</organism>
<name>A0AAN7TM65_9MYCE</name>